<dbReference type="WBParaSite" id="PTRK_0000236900.1">
    <property type="protein sequence ID" value="PTRK_0000236900.1"/>
    <property type="gene ID" value="PTRK_0000236900"/>
</dbReference>
<evidence type="ECO:0000313" key="4">
    <source>
        <dbReference type="WBParaSite" id="PTRK_0000236900.1"/>
    </source>
</evidence>
<evidence type="ECO:0000256" key="1">
    <source>
        <dbReference type="SAM" id="SignalP"/>
    </source>
</evidence>
<evidence type="ECO:0000259" key="2">
    <source>
        <dbReference type="Pfam" id="PF01764"/>
    </source>
</evidence>
<dbReference type="STRING" id="131310.A0A0N4Z5H9"/>
<dbReference type="CDD" id="cd00519">
    <property type="entry name" value="Lipase_3"/>
    <property type="match status" value="1"/>
</dbReference>
<evidence type="ECO:0000313" key="3">
    <source>
        <dbReference type="Proteomes" id="UP000038045"/>
    </source>
</evidence>
<sequence length="286" mass="31382">MILFLITFLYLSSTFASAAYKDDLARRIMMPMAAAAYSDLPEDCVSKLLGSSSFGSQVTVSCDSAANDRCSGFTALSHQDNAIIIAFRGSSGFLQLAQEASGEIFSKPTPFFTGGSVSPYFLKAFNSVWNGGLRDSFLSLKNKYPSYKIFVTGHSLGGSMACLCAASIVKSGYITADKVSLYTMGEPRVGDESYVKNYDNLNIESYRIIHNRDMVPHLPPDGLFGYKHHKMEIFYENNMVVGSSFKTCPGDDDNNCSNVRVDLSINDHLHYFNKDVSDYGESGCKA</sequence>
<feature type="signal peptide" evidence="1">
    <location>
        <begin position="1"/>
        <end position="18"/>
    </location>
</feature>
<dbReference type="PANTHER" id="PTHR45908">
    <property type="entry name" value="PROTEIN CBG11750-RELATED"/>
    <property type="match status" value="1"/>
</dbReference>
<keyword evidence="1" id="KW-0732">Signal</keyword>
<dbReference type="Proteomes" id="UP000038045">
    <property type="component" value="Unplaced"/>
</dbReference>
<name>A0A0N4Z5H9_PARTI</name>
<proteinExistence type="predicted"/>
<dbReference type="GO" id="GO:0006629">
    <property type="term" value="P:lipid metabolic process"/>
    <property type="evidence" value="ECO:0007669"/>
    <property type="project" value="InterPro"/>
</dbReference>
<feature type="chain" id="PRO_5005891123" evidence="1">
    <location>
        <begin position="19"/>
        <end position="286"/>
    </location>
</feature>
<dbReference type="Gene3D" id="3.40.50.1820">
    <property type="entry name" value="alpha/beta hydrolase"/>
    <property type="match status" value="1"/>
</dbReference>
<feature type="domain" description="Fungal lipase-type" evidence="2">
    <location>
        <begin position="84"/>
        <end position="221"/>
    </location>
</feature>
<dbReference type="InterPro" id="IPR002921">
    <property type="entry name" value="Fungal_lipase-type"/>
</dbReference>
<reference evidence="4" key="1">
    <citation type="submission" date="2017-02" db="UniProtKB">
        <authorList>
            <consortium name="WormBaseParasite"/>
        </authorList>
    </citation>
    <scope>IDENTIFICATION</scope>
</reference>
<accession>A0A0N4Z5H9</accession>
<organism evidence="3 4">
    <name type="scientific">Parastrongyloides trichosuri</name>
    <name type="common">Possum-specific nematode worm</name>
    <dbReference type="NCBI Taxonomy" id="131310"/>
    <lineage>
        <taxon>Eukaryota</taxon>
        <taxon>Metazoa</taxon>
        <taxon>Ecdysozoa</taxon>
        <taxon>Nematoda</taxon>
        <taxon>Chromadorea</taxon>
        <taxon>Rhabditida</taxon>
        <taxon>Tylenchina</taxon>
        <taxon>Panagrolaimomorpha</taxon>
        <taxon>Strongyloidoidea</taxon>
        <taxon>Strongyloididae</taxon>
        <taxon>Parastrongyloides</taxon>
    </lineage>
</organism>
<dbReference type="Pfam" id="PF01764">
    <property type="entry name" value="Lipase_3"/>
    <property type="match status" value="1"/>
</dbReference>
<dbReference type="AlphaFoldDB" id="A0A0N4Z5H9"/>
<dbReference type="InterPro" id="IPR029058">
    <property type="entry name" value="AB_hydrolase_fold"/>
</dbReference>
<dbReference type="SUPFAM" id="SSF53474">
    <property type="entry name" value="alpha/beta-Hydrolases"/>
    <property type="match status" value="1"/>
</dbReference>
<protein>
    <submittedName>
        <fullName evidence="4">Lipase_3 domain-containing protein</fullName>
    </submittedName>
</protein>
<keyword evidence="3" id="KW-1185">Reference proteome</keyword>